<dbReference type="EMBL" id="JARKIE010000011">
    <property type="protein sequence ID" value="KAJ7704012.1"/>
    <property type="molecule type" value="Genomic_DNA"/>
</dbReference>
<keyword evidence="3" id="KW-1185">Reference proteome</keyword>
<gene>
    <name evidence="2" type="ORF">B0H17DRAFT_1127037</name>
</gene>
<comment type="caution">
    <text evidence="2">The sequence shown here is derived from an EMBL/GenBank/DDBJ whole genome shotgun (WGS) entry which is preliminary data.</text>
</comment>
<sequence>MNRLLLSFSLPSWSSASVIWLLGAHNNWNFLDVWYSGLHFSRELFSRCGEEGADATGMTANSNQRPKTTEFQKQPKLLTTHRVIDSTQSFGENPARGCPGSAHRAIIEENGCPLNLLHEVLVAVFVICNWFKSSAVFESLEASSFFSMITCCLPDYYMRHNTPEYTNLVETNVPDCPKIAQKALARRGTAESPVGGGPQIIANGFRLFPKSQEVKRKGSRAKICPKARQGTEGRENERCDTMGGVTIQNAPDLRNGSRIAASVLKRVGMRRAEFGGGYLVHEYGPLVVFGSSYVMYCLFHRFPGTPRKNPGGKCGMDSSHDIQNVGSFVDVQQVPLELEVELNHYSRKK</sequence>
<dbReference type="AlphaFoldDB" id="A0AAD7GS09"/>
<keyword evidence="1" id="KW-0732">Signal</keyword>
<evidence type="ECO:0000313" key="3">
    <source>
        <dbReference type="Proteomes" id="UP001221757"/>
    </source>
</evidence>
<dbReference type="Proteomes" id="UP001221757">
    <property type="component" value="Unassembled WGS sequence"/>
</dbReference>
<organism evidence="2 3">
    <name type="scientific">Mycena rosella</name>
    <name type="common">Pink bonnet</name>
    <name type="synonym">Agaricus rosellus</name>
    <dbReference type="NCBI Taxonomy" id="1033263"/>
    <lineage>
        <taxon>Eukaryota</taxon>
        <taxon>Fungi</taxon>
        <taxon>Dikarya</taxon>
        <taxon>Basidiomycota</taxon>
        <taxon>Agaricomycotina</taxon>
        <taxon>Agaricomycetes</taxon>
        <taxon>Agaricomycetidae</taxon>
        <taxon>Agaricales</taxon>
        <taxon>Marasmiineae</taxon>
        <taxon>Mycenaceae</taxon>
        <taxon>Mycena</taxon>
    </lineage>
</organism>
<name>A0AAD7GS09_MYCRO</name>
<reference evidence="2" key="1">
    <citation type="submission" date="2023-03" db="EMBL/GenBank/DDBJ databases">
        <title>Massive genome expansion in bonnet fungi (Mycena s.s.) driven by repeated elements and novel gene families across ecological guilds.</title>
        <authorList>
            <consortium name="Lawrence Berkeley National Laboratory"/>
            <person name="Harder C.B."/>
            <person name="Miyauchi S."/>
            <person name="Viragh M."/>
            <person name="Kuo A."/>
            <person name="Thoen E."/>
            <person name="Andreopoulos B."/>
            <person name="Lu D."/>
            <person name="Skrede I."/>
            <person name="Drula E."/>
            <person name="Henrissat B."/>
            <person name="Morin E."/>
            <person name="Kohler A."/>
            <person name="Barry K."/>
            <person name="LaButti K."/>
            <person name="Morin E."/>
            <person name="Salamov A."/>
            <person name="Lipzen A."/>
            <person name="Mereny Z."/>
            <person name="Hegedus B."/>
            <person name="Baldrian P."/>
            <person name="Stursova M."/>
            <person name="Weitz H."/>
            <person name="Taylor A."/>
            <person name="Grigoriev I.V."/>
            <person name="Nagy L.G."/>
            <person name="Martin F."/>
            <person name="Kauserud H."/>
        </authorList>
    </citation>
    <scope>NUCLEOTIDE SEQUENCE</scope>
    <source>
        <strain evidence="2">CBHHK067</strain>
    </source>
</reference>
<evidence type="ECO:0000313" key="2">
    <source>
        <dbReference type="EMBL" id="KAJ7704012.1"/>
    </source>
</evidence>
<feature type="chain" id="PRO_5042236696" evidence="1">
    <location>
        <begin position="17"/>
        <end position="349"/>
    </location>
</feature>
<proteinExistence type="predicted"/>
<protein>
    <submittedName>
        <fullName evidence="2">Uncharacterized protein</fullName>
    </submittedName>
</protein>
<accession>A0AAD7GS09</accession>
<feature type="signal peptide" evidence="1">
    <location>
        <begin position="1"/>
        <end position="16"/>
    </location>
</feature>
<evidence type="ECO:0000256" key="1">
    <source>
        <dbReference type="SAM" id="SignalP"/>
    </source>
</evidence>